<evidence type="ECO:0008006" key="4">
    <source>
        <dbReference type="Google" id="ProtNLM"/>
    </source>
</evidence>
<dbReference type="RefSeq" id="WP_089211959.1">
    <property type="nucleotide sequence ID" value="NZ_FZOD01000056.1"/>
</dbReference>
<feature type="transmembrane region" description="Helical" evidence="1">
    <location>
        <begin position="127"/>
        <end position="148"/>
    </location>
</feature>
<evidence type="ECO:0000256" key="1">
    <source>
        <dbReference type="SAM" id="Phobius"/>
    </source>
</evidence>
<reference evidence="2 3" key="1">
    <citation type="submission" date="2017-06" db="EMBL/GenBank/DDBJ databases">
        <authorList>
            <person name="Kim H.J."/>
            <person name="Triplett B.A."/>
        </authorList>
    </citation>
    <scope>NUCLEOTIDE SEQUENCE [LARGE SCALE GENOMIC DNA]</scope>
    <source>
        <strain evidence="2 3">CGMCC 4.2132</strain>
    </source>
</reference>
<protein>
    <recommendedName>
        <fullName evidence="4">DUF998 domain-containing protein</fullName>
    </recommendedName>
</protein>
<gene>
    <name evidence="2" type="ORF">SAMN05216276_105631</name>
</gene>
<organism evidence="2 3">
    <name type="scientific">Streptosporangium subroseum</name>
    <dbReference type="NCBI Taxonomy" id="106412"/>
    <lineage>
        <taxon>Bacteria</taxon>
        <taxon>Bacillati</taxon>
        <taxon>Actinomycetota</taxon>
        <taxon>Actinomycetes</taxon>
        <taxon>Streptosporangiales</taxon>
        <taxon>Streptosporangiaceae</taxon>
        <taxon>Streptosporangium</taxon>
    </lineage>
</organism>
<feature type="transmembrane region" description="Helical" evidence="1">
    <location>
        <begin position="160"/>
        <end position="180"/>
    </location>
</feature>
<dbReference type="AlphaFoldDB" id="A0A239NEL5"/>
<keyword evidence="1" id="KW-1133">Transmembrane helix</keyword>
<dbReference type="Proteomes" id="UP000198282">
    <property type="component" value="Unassembled WGS sequence"/>
</dbReference>
<feature type="transmembrane region" description="Helical" evidence="1">
    <location>
        <begin position="186"/>
        <end position="205"/>
    </location>
</feature>
<dbReference type="OrthoDB" id="4964600at2"/>
<sequence>MNITSATGTRPGFVRISGRLCLLGAVIGVLVALVGLLISPAVAVDRYSYPHTPGAFVVSESLLIVNHLLLLAGVLGLIRSGAAGGGLGRAGSWTAMVGLVALTLCEAGAIALADSAYPTPQSDTLDAGYGISSIVIGIGFVLAGIATVKTRRWTGWAMYTPLACGLAVFLLVLPGVFLSGDDTFTVGRLTLTAWMLTFAALGLALGRPDTGGNDRESPARSE</sequence>
<evidence type="ECO:0000313" key="2">
    <source>
        <dbReference type="EMBL" id="SNT53356.1"/>
    </source>
</evidence>
<evidence type="ECO:0000313" key="3">
    <source>
        <dbReference type="Proteomes" id="UP000198282"/>
    </source>
</evidence>
<proteinExistence type="predicted"/>
<accession>A0A239NEL5</accession>
<feature type="transmembrane region" description="Helical" evidence="1">
    <location>
        <begin position="55"/>
        <end position="78"/>
    </location>
</feature>
<feature type="transmembrane region" description="Helical" evidence="1">
    <location>
        <begin position="20"/>
        <end position="43"/>
    </location>
</feature>
<keyword evidence="1" id="KW-0472">Membrane</keyword>
<dbReference type="EMBL" id="FZOD01000056">
    <property type="protein sequence ID" value="SNT53356.1"/>
    <property type="molecule type" value="Genomic_DNA"/>
</dbReference>
<name>A0A239NEL5_9ACTN</name>
<feature type="transmembrane region" description="Helical" evidence="1">
    <location>
        <begin position="90"/>
        <end position="112"/>
    </location>
</feature>
<keyword evidence="1" id="KW-0812">Transmembrane</keyword>
<keyword evidence="3" id="KW-1185">Reference proteome</keyword>